<dbReference type="SUPFAM" id="SSF53300">
    <property type="entry name" value="vWA-like"/>
    <property type="match status" value="1"/>
</dbReference>
<dbReference type="CDD" id="cd00198">
    <property type="entry name" value="vWFA"/>
    <property type="match status" value="1"/>
</dbReference>
<protein>
    <submittedName>
        <fullName evidence="3">VWA domain-containing protein</fullName>
    </submittedName>
</protein>
<dbReference type="Gene3D" id="3.40.50.410">
    <property type="entry name" value="von Willebrand factor, type A domain"/>
    <property type="match status" value="1"/>
</dbReference>
<organism evidence="3">
    <name type="scientific">Symploca sp. SIO1C4</name>
    <dbReference type="NCBI Taxonomy" id="2607765"/>
    <lineage>
        <taxon>Bacteria</taxon>
        <taxon>Bacillati</taxon>
        <taxon>Cyanobacteriota</taxon>
        <taxon>Cyanophyceae</taxon>
        <taxon>Coleofasciculales</taxon>
        <taxon>Coleofasciculaceae</taxon>
        <taxon>Symploca</taxon>
    </lineage>
</organism>
<reference evidence="3" key="1">
    <citation type="submission" date="2019-11" db="EMBL/GenBank/DDBJ databases">
        <title>Genomic insights into an expanded diversity of filamentous marine cyanobacteria reveals the extraordinary biosynthetic potential of Moorea and Okeania.</title>
        <authorList>
            <person name="Ferreira Leao T."/>
            <person name="Wang M."/>
            <person name="Moss N."/>
            <person name="Da Silva R."/>
            <person name="Sanders J."/>
            <person name="Nurk S."/>
            <person name="Gurevich A."/>
            <person name="Humphrey G."/>
            <person name="Reher R."/>
            <person name="Zhu Q."/>
            <person name="Belda-Ferre P."/>
            <person name="Glukhov E."/>
            <person name="Rex R."/>
            <person name="Dorrestein P.C."/>
            <person name="Knight R."/>
            <person name="Pevzner P."/>
            <person name="Gerwick W.H."/>
            <person name="Gerwick L."/>
        </authorList>
    </citation>
    <scope>NUCLEOTIDE SEQUENCE</scope>
    <source>
        <strain evidence="3">SIO1C4</strain>
    </source>
</reference>
<evidence type="ECO:0000313" key="3">
    <source>
        <dbReference type="EMBL" id="NER27459.1"/>
    </source>
</evidence>
<dbReference type="EMBL" id="JAAHFQ010000102">
    <property type="protein sequence ID" value="NER27459.1"/>
    <property type="molecule type" value="Genomic_DNA"/>
</dbReference>
<accession>A0A6B3N2R4</accession>
<dbReference type="InterPro" id="IPR036465">
    <property type="entry name" value="vWFA_dom_sf"/>
</dbReference>
<name>A0A6B3N2R4_9CYAN</name>
<keyword evidence="1" id="KW-0812">Transmembrane</keyword>
<evidence type="ECO:0000259" key="2">
    <source>
        <dbReference type="PROSITE" id="PS50234"/>
    </source>
</evidence>
<dbReference type="AlphaFoldDB" id="A0A6B3N2R4"/>
<feature type="transmembrane region" description="Helical" evidence="1">
    <location>
        <begin position="231"/>
        <end position="251"/>
    </location>
</feature>
<evidence type="ECO:0000256" key="1">
    <source>
        <dbReference type="SAM" id="Phobius"/>
    </source>
</evidence>
<proteinExistence type="predicted"/>
<feature type="transmembrane region" description="Helical" evidence="1">
    <location>
        <begin position="272"/>
        <end position="292"/>
    </location>
</feature>
<keyword evidence="1" id="KW-1133">Transmembrane helix</keyword>
<dbReference type="PROSITE" id="PS50234">
    <property type="entry name" value="VWFA"/>
    <property type="match status" value="1"/>
</dbReference>
<comment type="caution">
    <text evidence="3">The sequence shown here is derived from an EMBL/GenBank/DDBJ whole genome shotgun (WGS) entry which is preliminary data.</text>
</comment>
<gene>
    <name evidence="3" type="ORF">F6J89_07450</name>
</gene>
<dbReference type="InterPro" id="IPR002035">
    <property type="entry name" value="VWF_A"/>
</dbReference>
<keyword evidence="1" id="KW-0472">Membrane</keyword>
<feature type="domain" description="VWFA" evidence="2">
    <location>
        <begin position="42"/>
        <end position="227"/>
    </location>
</feature>
<sequence>MSRFRRSFWLFPLFQIPLMLLGVCLLLATLFWLLGWGRPNVAVVITLDLSASTYNNQSQLFKAPNTIIAEEITAVKSYIEQNSKYLKEPNKIQVLGFADNTVFLTNSFSSGRQNIETELNQSLRDPRLINKVGGNTNLNRAISEGIKLLSTVQDRCRELLVVTDGQAEVSQTTISQATTQNVKINAVVVGESAPQLQEAVSQTGGLYSLSRQGDLQSLFIKKFFPRFNSNLKWIILWLGAAWIFLMWVLTLPLDQWIFQGLMKLPMNLSGKLALGNAFFWSATTPLIIWQLWKTFGSPFFSSC</sequence>